<dbReference type="Pfam" id="PF13365">
    <property type="entry name" value="Trypsin_2"/>
    <property type="match status" value="1"/>
</dbReference>
<evidence type="ECO:0000313" key="6">
    <source>
        <dbReference type="Proteomes" id="UP000000323"/>
    </source>
</evidence>
<dbReference type="InterPro" id="IPR036034">
    <property type="entry name" value="PDZ_sf"/>
</dbReference>
<dbReference type="AlphaFoldDB" id="D1CHW8"/>
<dbReference type="GO" id="GO:0006508">
    <property type="term" value="P:proteolysis"/>
    <property type="evidence" value="ECO:0007669"/>
    <property type="project" value="UniProtKB-KW"/>
</dbReference>
<organism evidence="5 6">
    <name type="scientific">Thermobaculum terrenum (strain ATCC BAA-798 / CCMEE 7001 / YNP1)</name>
    <dbReference type="NCBI Taxonomy" id="525904"/>
    <lineage>
        <taxon>Bacteria</taxon>
        <taxon>Bacillati</taxon>
        <taxon>Chloroflexota</taxon>
        <taxon>Chloroflexia</taxon>
        <taxon>Candidatus Thermobaculales</taxon>
        <taxon>Candidatus Thermobaculaceae</taxon>
        <taxon>Thermobaculum</taxon>
    </lineage>
</organism>
<name>D1CHW8_THET1</name>
<dbReference type="InterPro" id="IPR009003">
    <property type="entry name" value="Peptidase_S1_PA"/>
</dbReference>
<keyword evidence="6" id="KW-1185">Reference proteome</keyword>
<dbReference type="InterPro" id="IPR001940">
    <property type="entry name" value="Peptidase_S1C"/>
</dbReference>
<dbReference type="PRINTS" id="PR00834">
    <property type="entry name" value="PROTEASES2C"/>
</dbReference>
<dbReference type="SUPFAM" id="SSF50156">
    <property type="entry name" value="PDZ domain-like"/>
    <property type="match status" value="1"/>
</dbReference>
<evidence type="ECO:0000256" key="2">
    <source>
        <dbReference type="ARBA" id="ARBA00022670"/>
    </source>
</evidence>
<dbReference type="GO" id="GO:0004252">
    <property type="term" value="F:serine-type endopeptidase activity"/>
    <property type="evidence" value="ECO:0007669"/>
    <property type="project" value="InterPro"/>
</dbReference>
<dbReference type="InterPro" id="IPR041489">
    <property type="entry name" value="PDZ_6"/>
</dbReference>
<dbReference type="KEGG" id="ttr:Tter_2445"/>
<comment type="similarity">
    <text evidence="1">Belongs to the peptidase S1C family.</text>
</comment>
<evidence type="ECO:0000256" key="1">
    <source>
        <dbReference type="ARBA" id="ARBA00010541"/>
    </source>
</evidence>
<dbReference type="eggNOG" id="COG0265">
    <property type="taxonomic scope" value="Bacteria"/>
</dbReference>
<dbReference type="OrthoDB" id="151310at2"/>
<dbReference type="Gene3D" id="2.40.10.120">
    <property type="match status" value="1"/>
</dbReference>
<feature type="domain" description="PDZ" evidence="4">
    <location>
        <begin position="186"/>
        <end position="244"/>
    </location>
</feature>
<dbReference type="Proteomes" id="UP000000323">
    <property type="component" value="Chromosome 2"/>
</dbReference>
<protein>
    <submittedName>
        <fullName evidence="5">PDZ/DHR/GLGF domain protein</fullName>
    </submittedName>
</protein>
<dbReference type="Pfam" id="PF17820">
    <property type="entry name" value="PDZ_6"/>
    <property type="match status" value="1"/>
</dbReference>
<dbReference type="EMBL" id="CP001826">
    <property type="protein sequence ID" value="ACZ43339.1"/>
    <property type="molecule type" value="Genomic_DNA"/>
</dbReference>
<accession>D1CHW8</accession>
<dbReference type="STRING" id="525904.Tter_2445"/>
<proteinExistence type="inferred from homology"/>
<sequence>MLGRWSVFAASDEAAELSQRLLDRVVMIRSRHGVGSGIIWAPSGLVVTNSHVVPQQEAEVRTRSGEEVRGTLLARDTRRDLAALSIPLRDLPSVEVGDSGSVRVGQLVLAAGSPFGVRDVITAGVVTAVGPVSALRSPLSFIQSDVSLVPGNSGGPLVDVGGKVIGLNSMVITPGLSLAVPSAEVTAFLQEAFRPRAFLGVRVVDAPVGGVMVVGVEPGSAAERAGIQRFDLLLAVNDRDVRSVGDLERALRTSSSSPLRVRLLRDGRAILLELEPDLRTAA</sequence>
<dbReference type="InterPro" id="IPR001478">
    <property type="entry name" value="PDZ"/>
</dbReference>
<dbReference type="PANTHER" id="PTHR22939:SF129">
    <property type="entry name" value="SERINE PROTEASE HTRA2, MITOCHONDRIAL"/>
    <property type="match status" value="1"/>
</dbReference>
<dbReference type="SUPFAM" id="SSF50494">
    <property type="entry name" value="Trypsin-like serine proteases"/>
    <property type="match status" value="1"/>
</dbReference>
<dbReference type="SMART" id="SM00228">
    <property type="entry name" value="PDZ"/>
    <property type="match status" value="1"/>
</dbReference>
<evidence type="ECO:0000313" key="5">
    <source>
        <dbReference type="EMBL" id="ACZ43339.1"/>
    </source>
</evidence>
<evidence type="ECO:0000259" key="4">
    <source>
        <dbReference type="PROSITE" id="PS50106"/>
    </source>
</evidence>
<reference evidence="6" key="1">
    <citation type="journal article" date="2010" name="Stand. Genomic Sci.">
        <title>Complete genome sequence of 'Thermobaculum terrenum' type strain (YNP1).</title>
        <authorList>
            <person name="Kiss H."/>
            <person name="Cleland D."/>
            <person name="Lapidus A."/>
            <person name="Lucas S."/>
            <person name="Glavina Del Rio T."/>
            <person name="Nolan M."/>
            <person name="Tice H."/>
            <person name="Han C."/>
            <person name="Goodwin L."/>
            <person name="Pitluck S."/>
            <person name="Liolios K."/>
            <person name="Ivanova N."/>
            <person name="Mavromatis K."/>
            <person name="Ovchinnikova G."/>
            <person name="Pati A."/>
            <person name="Chen A."/>
            <person name="Palaniappan K."/>
            <person name="Land M."/>
            <person name="Hauser L."/>
            <person name="Chang Y."/>
            <person name="Jeffries C."/>
            <person name="Lu M."/>
            <person name="Brettin T."/>
            <person name="Detter J."/>
            <person name="Goker M."/>
            <person name="Tindall B."/>
            <person name="Beck B."/>
            <person name="McDermott T."/>
            <person name="Woyke T."/>
            <person name="Bristow J."/>
            <person name="Eisen J."/>
            <person name="Markowitz V."/>
            <person name="Hugenholtz P."/>
            <person name="Kyrpides N."/>
            <person name="Klenk H."/>
            <person name="Cheng J."/>
        </authorList>
    </citation>
    <scope>NUCLEOTIDE SEQUENCE [LARGE SCALE GENOMIC DNA]</scope>
    <source>
        <strain evidence="6">ATCC BAA-798 / YNP1</strain>
    </source>
</reference>
<dbReference type="Gene3D" id="2.30.42.10">
    <property type="match status" value="1"/>
</dbReference>
<keyword evidence="3" id="KW-0378">Hydrolase</keyword>
<dbReference type="PANTHER" id="PTHR22939">
    <property type="entry name" value="SERINE PROTEASE FAMILY S1C HTRA-RELATED"/>
    <property type="match status" value="1"/>
</dbReference>
<evidence type="ECO:0000256" key="3">
    <source>
        <dbReference type="ARBA" id="ARBA00022801"/>
    </source>
</evidence>
<keyword evidence="2" id="KW-0645">Protease</keyword>
<gene>
    <name evidence="5" type="ordered locus">Tter_2445</name>
</gene>
<dbReference type="HOGENOM" id="CLU_020120_2_2_0"/>
<dbReference type="PROSITE" id="PS50106">
    <property type="entry name" value="PDZ"/>
    <property type="match status" value="1"/>
</dbReference>